<dbReference type="Proteomes" id="UP000186666">
    <property type="component" value="Unassembled WGS sequence"/>
</dbReference>
<accession>A0ABY1K750</accession>
<reference evidence="1 2" key="1">
    <citation type="submission" date="2017-01" db="EMBL/GenBank/DDBJ databases">
        <authorList>
            <person name="Varghese N."/>
            <person name="Submissions S."/>
        </authorList>
    </citation>
    <scope>NUCLEOTIDE SEQUENCE [LARGE SCALE GENOMIC DNA]</scope>
    <source>
        <strain evidence="1 2">ATCC 23464</strain>
    </source>
</reference>
<organism evidence="1 2">
    <name type="scientific">Paenibacillus macquariensis</name>
    <dbReference type="NCBI Taxonomy" id="948756"/>
    <lineage>
        <taxon>Bacteria</taxon>
        <taxon>Bacillati</taxon>
        <taxon>Bacillota</taxon>
        <taxon>Bacilli</taxon>
        <taxon>Bacillales</taxon>
        <taxon>Paenibacillaceae</taxon>
        <taxon>Paenibacillus</taxon>
    </lineage>
</organism>
<protein>
    <submittedName>
        <fullName evidence="1">Uncharacterized protein</fullName>
    </submittedName>
</protein>
<name>A0ABY1K750_9BACL</name>
<evidence type="ECO:0000313" key="2">
    <source>
        <dbReference type="Proteomes" id="UP000186666"/>
    </source>
</evidence>
<evidence type="ECO:0000313" key="1">
    <source>
        <dbReference type="EMBL" id="SIR35361.1"/>
    </source>
</evidence>
<comment type="caution">
    <text evidence="1">The sequence shown here is derived from an EMBL/GenBank/DDBJ whole genome shotgun (WGS) entry which is preliminary data.</text>
</comment>
<keyword evidence="2" id="KW-1185">Reference proteome</keyword>
<proteinExistence type="predicted"/>
<dbReference type="EMBL" id="FTNK01000011">
    <property type="protein sequence ID" value="SIR35361.1"/>
    <property type="molecule type" value="Genomic_DNA"/>
</dbReference>
<gene>
    <name evidence="1" type="ORF">SAMN05421578_111168</name>
</gene>
<dbReference type="RefSeq" id="WP_068583911.1">
    <property type="nucleotide sequence ID" value="NZ_FTNK01000011.1"/>
</dbReference>
<sequence length="173" mass="20477">MTPSMMLESLQEYLQEITKEMFLGPDRLRPNIYKVDLPARATPYNPVQETLLMPETDIPVPNQQILPDEQDERWPFIIIVWNDSEDNEEGNRSTRIDFSFGCEGSGSDGYMDVLHLMEFVRISFLRETWDGWPFRIERPLTMGFYDEQADPYWTGYMSTTWEIPTIVQEVRFF</sequence>